<evidence type="ECO:0000313" key="3">
    <source>
        <dbReference type="EMBL" id="MEC0484646.1"/>
    </source>
</evidence>
<reference evidence="3 5" key="3">
    <citation type="submission" date="2023-03" db="EMBL/GenBank/DDBJ databases">
        <title>Agriculturally important microbes genome sequencing.</title>
        <authorList>
            <person name="Dunlap C."/>
        </authorList>
    </citation>
    <scope>NUCLEOTIDE SEQUENCE [LARGE SCALE GENOMIC DNA]</scope>
    <source>
        <strain evidence="3 5">CBP-3203</strain>
    </source>
</reference>
<dbReference type="STRING" id="1664069.BGLY_2647"/>
<evidence type="ECO:0000313" key="5">
    <source>
        <dbReference type="Proteomes" id="UP001341297"/>
    </source>
</evidence>
<feature type="domain" description="Cell wall elongation regulator TseB-like" evidence="1">
    <location>
        <begin position="40"/>
        <end position="84"/>
    </location>
</feature>
<name>A0A0J6EXJ9_9BACI</name>
<dbReference type="InterPro" id="IPR041401">
    <property type="entry name" value="TseB-like_dom"/>
</dbReference>
<evidence type="ECO:0000313" key="4">
    <source>
        <dbReference type="Proteomes" id="UP000036168"/>
    </source>
</evidence>
<evidence type="ECO:0000259" key="1">
    <source>
        <dbReference type="Pfam" id="PF17881"/>
    </source>
</evidence>
<dbReference type="Proteomes" id="UP000036168">
    <property type="component" value="Unassembled WGS sequence"/>
</dbReference>
<dbReference type="Proteomes" id="UP001341297">
    <property type="component" value="Unassembled WGS sequence"/>
</dbReference>
<dbReference type="InterPro" id="IPR054944">
    <property type="entry name" value="regulator_TseB"/>
</dbReference>
<dbReference type="Gene3D" id="3.10.450.40">
    <property type="match status" value="2"/>
</dbReference>
<evidence type="ECO:0000313" key="2">
    <source>
        <dbReference type="EMBL" id="KRT94887.1"/>
    </source>
</evidence>
<reference evidence="2" key="2">
    <citation type="submission" date="2015-10" db="EMBL/GenBank/DDBJ databases">
        <authorList>
            <person name="Gilbert D.G."/>
        </authorList>
    </citation>
    <scope>NUCLEOTIDE SEQUENCE</scope>
    <source>
        <strain evidence="2">GO-13</strain>
    </source>
</reference>
<dbReference type="PATRIC" id="fig|1664069.3.peg.1654"/>
<organism evidence="2 4">
    <name type="scientific">Bacillus glycinifermentans</name>
    <dbReference type="NCBI Taxonomy" id="1664069"/>
    <lineage>
        <taxon>Bacteria</taxon>
        <taxon>Bacillati</taxon>
        <taxon>Bacillota</taxon>
        <taxon>Bacilli</taxon>
        <taxon>Bacillales</taxon>
        <taxon>Bacillaceae</taxon>
        <taxon>Bacillus</taxon>
    </lineage>
</organism>
<gene>
    <name evidence="3" type="primary">tseB</name>
    <name evidence="2" type="ORF">AB447_210115</name>
    <name evidence="3" type="ORF">P8828_07255</name>
</gene>
<dbReference type="InterPro" id="IPR046350">
    <property type="entry name" value="Cystatin_sf"/>
</dbReference>
<dbReference type="EMBL" id="LECW02000004">
    <property type="protein sequence ID" value="KRT94887.1"/>
    <property type="molecule type" value="Genomic_DNA"/>
</dbReference>
<accession>A0A0J6EXJ9</accession>
<dbReference type="SUPFAM" id="SSF54403">
    <property type="entry name" value="Cystatin/monellin"/>
    <property type="match status" value="2"/>
</dbReference>
<reference evidence="2 4" key="1">
    <citation type="journal article" date="2015" name="Int. J. Syst. Evol. Microbiol.">
        <title>Bacillus glycinifermentans sp. nov., isolated from fermented soybean paste.</title>
        <authorList>
            <person name="Kim S.J."/>
            <person name="Dunlap C.A."/>
            <person name="Kwon S.W."/>
            <person name="Rooney A.P."/>
        </authorList>
    </citation>
    <scope>NUCLEOTIDE SEQUENCE [LARGE SCALE GENOMIC DNA]</scope>
    <source>
        <strain evidence="2 4">GO-13</strain>
    </source>
</reference>
<dbReference type="RefSeq" id="WP_048356445.1">
    <property type="nucleotide sequence ID" value="NZ_CP023481.1"/>
</dbReference>
<sequence>MGKKTLIFILIFGIIFLTAILAGANVYRTAMSQKESGHPEAAALAKEKADLKEVDSVETFVGKEKQYIVEGKNQKGEKMYVWVPADKKQKTIFKKASDGISSRQAAKAVENGGLVSDLKQVHLAREGNVLLWEVSYLNKDGQYSLSYVDFINGKIHKTITP</sequence>
<protein>
    <submittedName>
        <fullName evidence="3">Cell wall elongation/penicillin-binding protein regulator TseB</fullName>
    </submittedName>
</protein>
<comment type="caution">
    <text evidence="2">The sequence shown here is derived from an EMBL/GenBank/DDBJ whole genome shotgun (WGS) entry which is preliminary data.</text>
</comment>
<proteinExistence type="predicted"/>
<keyword evidence="5" id="KW-1185">Reference proteome</keyword>
<dbReference type="EMBL" id="JARRTL010000008">
    <property type="protein sequence ID" value="MEC0484646.1"/>
    <property type="molecule type" value="Genomic_DNA"/>
</dbReference>
<accession>A0A0J6DT06</accession>
<dbReference type="AlphaFoldDB" id="A0A0J6EXJ9"/>
<dbReference type="NCBIfam" id="NF040668">
    <property type="entry name" value="regulator_TseB"/>
    <property type="match status" value="1"/>
</dbReference>
<dbReference type="OrthoDB" id="2381181at2"/>
<dbReference type="Pfam" id="PF17881">
    <property type="entry name" value="TseB"/>
    <property type="match status" value="1"/>
</dbReference>